<dbReference type="HOGENOM" id="CLU_091231_0_0_9"/>
<sequence length="219" mass="24626">MSIISTVFLPEGIAMAADSRLTGLTTHKDGTKDRRILSDNSQKLFLIKNNTIGISCCGDARIAGKSVGDFIRSFEIDEVKEEDTIKDIVEKLVKYTMKSHGKGVIYHVCGYYKDEQYVYNIKDDEIIRPNLNNNKIVAGASWDGESNILMNLIGSENGMKIDWQFMQLKDGIDFAEFMVDMTIKTQRFGIALATCGGPIDILVITRDYTKFIKHKILNP</sequence>
<proteinExistence type="predicted"/>
<dbReference type="OrthoDB" id="2845550at2"/>
<dbReference type="KEGG" id="cbv:U729_2223"/>
<dbReference type="InterPro" id="IPR029055">
    <property type="entry name" value="Ntn_hydrolases_N"/>
</dbReference>
<protein>
    <recommendedName>
        <fullName evidence="3">Proteasome endopeptidase complex</fullName>
    </recommendedName>
</protein>
<dbReference type="AlphaFoldDB" id="A0A0A7G011"/>
<evidence type="ECO:0008006" key="3">
    <source>
        <dbReference type="Google" id="ProtNLM"/>
    </source>
</evidence>
<dbReference type="eggNOG" id="ENOG50334FQ">
    <property type="taxonomic scope" value="Bacteria"/>
</dbReference>
<evidence type="ECO:0000313" key="1">
    <source>
        <dbReference type="EMBL" id="AIY84406.1"/>
    </source>
</evidence>
<name>A0A0A7G011_9CLOT</name>
<organism evidence="1 2">
    <name type="scientific">Clostridium baratii str. Sullivan</name>
    <dbReference type="NCBI Taxonomy" id="1415775"/>
    <lineage>
        <taxon>Bacteria</taxon>
        <taxon>Bacillati</taxon>
        <taxon>Bacillota</taxon>
        <taxon>Clostridia</taxon>
        <taxon>Eubacteriales</taxon>
        <taxon>Clostridiaceae</taxon>
        <taxon>Clostridium</taxon>
    </lineage>
</organism>
<evidence type="ECO:0000313" key="2">
    <source>
        <dbReference type="Proteomes" id="UP000030635"/>
    </source>
</evidence>
<dbReference type="GeneID" id="60852715"/>
<gene>
    <name evidence="1" type="ORF">U729_2223</name>
</gene>
<dbReference type="Proteomes" id="UP000030635">
    <property type="component" value="Chromosome"/>
</dbReference>
<dbReference type="RefSeq" id="WP_039314904.1">
    <property type="nucleotide sequence ID" value="NZ_CP006905.1"/>
</dbReference>
<dbReference type="Gene3D" id="3.60.20.10">
    <property type="entry name" value="Glutamine Phosphoribosylpyrophosphate, subunit 1, domain 1"/>
    <property type="match status" value="1"/>
</dbReference>
<keyword evidence="2" id="KW-1185">Reference proteome</keyword>
<accession>A0A0A7G011</accession>
<reference evidence="1 2" key="1">
    <citation type="journal article" date="2015" name="Infect. Genet. Evol.">
        <title>Genomic sequences of six botulinum neurotoxin-producing strains representing three clostridial species illustrate the mobility and diversity of botulinum neurotoxin genes.</title>
        <authorList>
            <person name="Smith T.J."/>
            <person name="Hill K.K."/>
            <person name="Xie G."/>
            <person name="Foley B.T."/>
            <person name="Williamson C.H."/>
            <person name="Foster J.T."/>
            <person name="Johnson S.L."/>
            <person name="Chertkov O."/>
            <person name="Teshima H."/>
            <person name="Gibbons H.S."/>
            <person name="Johnsky L.A."/>
            <person name="Karavis M.A."/>
            <person name="Smith L.A."/>
        </authorList>
    </citation>
    <scope>NUCLEOTIDE SEQUENCE [LARGE SCALE GENOMIC DNA]</scope>
    <source>
        <strain evidence="1">Sullivan</strain>
    </source>
</reference>
<dbReference type="EMBL" id="CP006905">
    <property type="protein sequence ID" value="AIY84406.1"/>
    <property type="molecule type" value="Genomic_DNA"/>
</dbReference>
<dbReference type="STRING" id="1561.NPD11_792"/>